<dbReference type="CDD" id="cd00483">
    <property type="entry name" value="HPPK"/>
    <property type="match status" value="1"/>
</dbReference>
<sequence length="162" mass="18352">MTTAYLSLGSNLGNRRVHLLAAIAQLRASRAIAQIRVAHFYETQPVGGVIQDNFLNTAVAVETELSADQLLESLHRLEYAEHRRRFVHWGPRTLDIDIIFFGDEHIHTDTLTIPHPEAANRKFVLVPLLEISGPDRQIQRQLADWLAETNDQTEIIKLGRDA</sequence>
<evidence type="ECO:0000313" key="11">
    <source>
        <dbReference type="Proteomes" id="UP001628078"/>
    </source>
</evidence>
<proteinExistence type="predicted"/>
<evidence type="ECO:0000256" key="1">
    <source>
        <dbReference type="ARBA" id="ARBA00000198"/>
    </source>
</evidence>
<dbReference type="SUPFAM" id="SSF55083">
    <property type="entry name" value="6-hydroxymethyl-7,8-dihydropterin pyrophosphokinase, HPPK"/>
    <property type="match status" value="1"/>
</dbReference>
<dbReference type="PANTHER" id="PTHR43071:SF1">
    <property type="entry name" value="2-AMINO-4-HYDROXY-6-HYDROXYMETHYLDIHYDROPTERIDINE PYROPHOSPHOKINASE"/>
    <property type="match status" value="1"/>
</dbReference>
<dbReference type="PROSITE" id="PS00794">
    <property type="entry name" value="HPPK"/>
    <property type="match status" value="1"/>
</dbReference>
<evidence type="ECO:0000259" key="9">
    <source>
        <dbReference type="PROSITE" id="PS00794"/>
    </source>
</evidence>
<comment type="pathway">
    <text evidence="2">Cofactor biosynthesis; tetrahydrofolate biosynthesis; 2-amino-4-hydroxy-6-hydroxymethyl-7,8-dihydropteridine diphosphate from 7,8-dihydroneopterin triphosphate: step 4/4.</text>
</comment>
<evidence type="ECO:0000256" key="2">
    <source>
        <dbReference type="ARBA" id="ARBA00005051"/>
    </source>
</evidence>
<dbReference type="PANTHER" id="PTHR43071">
    <property type="entry name" value="2-AMINO-4-HYDROXY-6-HYDROXYMETHYLDIHYDROPTERIDINE PYROPHOSPHOKINASE"/>
    <property type="match status" value="1"/>
</dbReference>
<feature type="domain" description="7,8-dihydro-6-hydroxymethylpterin-pyrophosphokinase" evidence="9">
    <location>
        <begin position="88"/>
        <end position="99"/>
    </location>
</feature>
<keyword evidence="5" id="KW-0547">Nucleotide-binding</keyword>
<evidence type="ECO:0000256" key="7">
    <source>
        <dbReference type="ARBA" id="ARBA00022840"/>
    </source>
</evidence>
<dbReference type="NCBIfam" id="TIGR01498">
    <property type="entry name" value="folK"/>
    <property type="match status" value="1"/>
</dbReference>
<comment type="caution">
    <text evidence="10">The sequence shown here is derived from an EMBL/GenBank/DDBJ whole genome shotgun (WGS) entry which is preliminary data.</text>
</comment>
<evidence type="ECO:0000256" key="6">
    <source>
        <dbReference type="ARBA" id="ARBA00022777"/>
    </source>
</evidence>
<evidence type="ECO:0000313" key="10">
    <source>
        <dbReference type="EMBL" id="GKT04913.1"/>
    </source>
</evidence>
<comment type="catalytic activity">
    <reaction evidence="1">
        <text>6-hydroxymethyl-7,8-dihydropterin + ATP = (7,8-dihydropterin-6-yl)methyl diphosphate + AMP + H(+)</text>
        <dbReference type="Rhea" id="RHEA:11412"/>
        <dbReference type="ChEBI" id="CHEBI:15378"/>
        <dbReference type="ChEBI" id="CHEBI:30616"/>
        <dbReference type="ChEBI" id="CHEBI:44841"/>
        <dbReference type="ChEBI" id="CHEBI:72950"/>
        <dbReference type="ChEBI" id="CHEBI:456215"/>
        <dbReference type="EC" id="2.7.6.3"/>
    </reaction>
</comment>
<evidence type="ECO:0000256" key="3">
    <source>
        <dbReference type="ARBA" id="ARBA00013253"/>
    </source>
</evidence>
<evidence type="ECO:0000256" key="5">
    <source>
        <dbReference type="ARBA" id="ARBA00022741"/>
    </source>
</evidence>
<dbReference type="Pfam" id="PF01288">
    <property type="entry name" value="HPPK"/>
    <property type="match status" value="1"/>
</dbReference>
<protein>
    <recommendedName>
        <fullName evidence="3">2-amino-4-hydroxy-6-hydroxymethyldihydropteridine diphosphokinase</fullName>
        <ecNumber evidence="3">2.7.6.3</ecNumber>
    </recommendedName>
</protein>
<evidence type="ECO:0000256" key="8">
    <source>
        <dbReference type="ARBA" id="ARBA00022909"/>
    </source>
</evidence>
<dbReference type="EC" id="2.7.6.3" evidence="3"/>
<gene>
    <name evidence="10" type="primary">folK</name>
    <name evidence="10" type="ORF">JCM31185_02020</name>
</gene>
<keyword evidence="11" id="KW-1185">Reference proteome</keyword>
<keyword evidence="4" id="KW-0808">Transferase</keyword>
<keyword evidence="8" id="KW-0289">Folate biosynthesis</keyword>
<name>A0ABQ5JQX4_9LACO</name>
<dbReference type="Proteomes" id="UP001628078">
    <property type="component" value="Unassembled WGS sequence"/>
</dbReference>
<reference evidence="10 11" key="1">
    <citation type="submission" date="2022-03" db="EMBL/GenBank/DDBJ databases">
        <title>Draft genome sequence of Furfurilactobacillus curtus JCM 31185.</title>
        <authorList>
            <person name="Suzuki S."/>
            <person name="Endo A."/>
            <person name="Kajikawa A."/>
        </authorList>
    </citation>
    <scope>NUCLEOTIDE SEQUENCE [LARGE SCALE GENOMIC DNA]</scope>
    <source>
        <strain evidence="10 11">JCM 31185</strain>
    </source>
</reference>
<dbReference type="EMBL" id="BQXO01000001">
    <property type="protein sequence ID" value="GKT04913.1"/>
    <property type="molecule type" value="Genomic_DNA"/>
</dbReference>
<dbReference type="InterPro" id="IPR035907">
    <property type="entry name" value="Hppk_sf"/>
</dbReference>
<keyword evidence="6" id="KW-0418">Kinase</keyword>
<organism evidence="10 11">
    <name type="scientific">Furfurilactobacillus curtus</name>
    <dbReference type="NCBI Taxonomy" id="1746200"/>
    <lineage>
        <taxon>Bacteria</taxon>
        <taxon>Bacillati</taxon>
        <taxon>Bacillota</taxon>
        <taxon>Bacilli</taxon>
        <taxon>Lactobacillales</taxon>
        <taxon>Lactobacillaceae</taxon>
        <taxon>Furfurilactobacillus</taxon>
    </lineage>
</organism>
<evidence type="ECO:0000256" key="4">
    <source>
        <dbReference type="ARBA" id="ARBA00022679"/>
    </source>
</evidence>
<keyword evidence="7" id="KW-0067">ATP-binding</keyword>
<accession>A0ABQ5JQX4</accession>
<dbReference type="InterPro" id="IPR000550">
    <property type="entry name" value="Hppk"/>
</dbReference>
<dbReference type="Gene3D" id="3.30.70.560">
    <property type="entry name" value="7,8-Dihydro-6-hydroxymethylpterin-pyrophosphokinase HPPK"/>
    <property type="match status" value="1"/>
</dbReference>
<dbReference type="RefSeq" id="WP_407882180.1">
    <property type="nucleotide sequence ID" value="NZ_BQXO01000001.1"/>
</dbReference>